<dbReference type="CDD" id="cd00093">
    <property type="entry name" value="HTH_XRE"/>
    <property type="match status" value="1"/>
</dbReference>
<dbReference type="STRING" id="551995.SAMN05192574_101682"/>
<reference evidence="3" key="1">
    <citation type="submission" date="2016-10" db="EMBL/GenBank/DDBJ databases">
        <authorList>
            <person name="Varghese N."/>
            <person name="Submissions S."/>
        </authorList>
    </citation>
    <scope>NUCLEOTIDE SEQUENCE [LARGE SCALE GENOMIC DNA]</scope>
    <source>
        <strain evidence="3">Gh-48</strain>
    </source>
</reference>
<organism evidence="2 3">
    <name type="scientific">Mucilaginibacter gossypiicola</name>
    <dbReference type="NCBI Taxonomy" id="551995"/>
    <lineage>
        <taxon>Bacteria</taxon>
        <taxon>Pseudomonadati</taxon>
        <taxon>Bacteroidota</taxon>
        <taxon>Sphingobacteriia</taxon>
        <taxon>Sphingobacteriales</taxon>
        <taxon>Sphingobacteriaceae</taxon>
        <taxon>Mucilaginibacter</taxon>
    </lineage>
</organism>
<evidence type="ECO:0000259" key="1">
    <source>
        <dbReference type="PROSITE" id="PS50943"/>
    </source>
</evidence>
<keyword evidence="3" id="KW-1185">Reference proteome</keyword>
<dbReference type="SMART" id="SM00530">
    <property type="entry name" value="HTH_XRE"/>
    <property type="match status" value="1"/>
</dbReference>
<feature type="domain" description="HTH cro/C1-type" evidence="1">
    <location>
        <begin position="17"/>
        <end position="71"/>
    </location>
</feature>
<dbReference type="RefSeq" id="WP_091207602.1">
    <property type="nucleotide sequence ID" value="NZ_FOCL01000001.1"/>
</dbReference>
<sequence length="74" mass="8525">MESEAHKLLLTSFGKHVASLRKKKKLSYRKVAQQCELEFSTIKKYEKGEFNMTFISLSELAKGLGIPLKELMDF</sequence>
<accession>A0A1H8AVH6</accession>
<dbReference type="InterPro" id="IPR001387">
    <property type="entry name" value="Cro/C1-type_HTH"/>
</dbReference>
<proteinExistence type="predicted"/>
<dbReference type="Pfam" id="PF01381">
    <property type="entry name" value="HTH_3"/>
    <property type="match status" value="1"/>
</dbReference>
<name>A0A1H8AVH6_9SPHI</name>
<protein>
    <submittedName>
        <fullName evidence="2">Helix-turn-helix</fullName>
    </submittedName>
</protein>
<dbReference type="EMBL" id="FOCL01000001">
    <property type="protein sequence ID" value="SEM74720.1"/>
    <property type="molecule type" value="Genomic_DNA"/>
</dbReference>
<dbReference type="SUPFAM" id="SSF47413">
    <property type="entry name" value="lambda repressor-like DNA-binding domains"/>
    <property type="match status" value="1"/>
</dbReference>
<evidence type="ECO:0000313" key="2">
    <source>
        <dbReference type="EMBL" id="SEM74720.1"/>
    </source>
</evidence>
<dbReference type="PROSITE" id="PS50943">
    <property type="entry name" value="HTH_CROC1"/>
    <property type="match status" value="1"/>
</dbReference>
<gene>
    <name evidence="2" type="ORF">SAMN05192574_101682</name>
</gene>
<dbReference type="AlphaFoldDB" id="A0A1H8AVH6"/>
<dbReference type="Gene3D" id="1.10.260.40">
    <property type="entry name" value="lambda repressor-like DNA-binding domains"/>
    <property type="match status" value="1"/>
</dbReference>
<dbReference type="InterPro" id="IPR010982">
    <property type="entry name" value="Lambda_DNA-bd_dom_sf"/>
</dbReference>
<dbReference type="OrthoDB" id="678057at2"/>
<evidence type="ECO:0000313" key="3">
    <source>
        <dbReference type="Proteomes" id="UP000198942"/>
    </source>
</evidence>
<dbReference type="Proteomes" id="UP000198942">
    <property type="component" value="Unassembled WGS sequence"/>
</dbReference>
<dbReference type="GO" id="GO:0003677">
    <property type="term" value="F:DNA binding"/>
    <property type="evidence" value="ECO:0007669"/>
    <property type="project" value="InterPro"/>
</dbReference>